<feature type="non-terminal residue" evidence="2">
    <location>
        <position position="1"/>
    </location>
</feature>
<evidence type="ECO:0000313" key="2">
    <source>
        <dbReference type="EMBL" id="CAJ0583612.1"/>
    </source>
</evidence>
<organism evidence="2 3">
    <name type="scientific">Mesorhabditis spiculigera</name>
    <dbReference type="NCBI Taxonomy" id="96644"/>
    <lineage>
        <taxon>Eukaryota</taxon>
        <taxon>Metazoa</taxon>
        <taxon>Ecdysozoa</taxon>
        <taxon>Nematoda</taxon>
        <taxon>Chromadorea</taxon>
        <taxon>Rhabditida</taxon>
        <taxon>Rhabditina</taxon>
        <taxon>Rhabditomorpha</taxon>
        <taxon>Rhabditoidea</taxon>
        <taxon>Rhabditidae</taxon>
        <taxon>Mesorhabditinae</taxon>
        <taxon>Mesorhabditis</taxon>
    </lineage>
</organism>
<keyword evidence="3" id="KW-1185">Reference proteome</keyword>
<sequence>MGRWLAMTTALIILGLAMFVIPFVPSLCRNSPSERLRFDVCYVRRCILYRDGYRAVFFRENRPKHWFQPFETQAISVINSDPSVIVPGKDPEPVVFATA</sequence>
<name>A0AA36DA08_9BILA</name>
<protein>
    <submittedName>
        <fullName evidence="2">Uncharacterized protein</fullName>
    </submittedName>
</protein>
<keyword evidence="1" id="KW-1133">Transmembrane helix</keyword>
<keyword evidence="1" id="KW-0472">Membrane</keyword>
<comment type="caution">
    <text evidence="2">The sequence shown here is derived from an EMBL/GenBank/DDBJ whole genome shotgun (WGS) entry which is preliminary data.</text>
</comment>
<keyword evidence="1" id="KW-0812">Transmembrane</keyword>
<dbReference type="EMBL" id="CATQJA010002665">
    <property type="protein sequence ID" value="CAJ0583612.1"/>
    <property type="molecule type" value="Genomic_DNA"/>
</dbReference>
<dbReference type="AlphaFoldDB" id="A0AA36DA08"/>
<evidence type="ECO:0000256" key="1">
    <source>
        <dbReference type="SAM" id="Phobius"/>
    </source>
</evidence>
<feature type="transmembrane region" description="Helical" evidence="1">
    <location>
        <begin position="6"/>
        <end position="28"/>
    </location>
</feature>
<gene>
    <name evidence="2" type="ORF">MSPICULIGERA_LOCUS21684</name>
</gene>
<evidence type="ECO:0000313" key="3">
    <source>
        <dbReference type="Proteomes" id="UP001177023"/>
    </source>
</evidence>
<proteinExistence type="predicted"/>
<reference evidence="2" key="1">
    <citation type="submission" date="2023-06" db="EMBL/GenBank/DDBJ databases">
        <authorList>
            <person name="Delattre M."/>
        </authorList>
    </citation>
    <scope>NUCLEOTIDE SEQUENCE</scope>
    <source>
        <strain evidence="2">AF72</strain>
    </source>
</reference>
<dbReference type="Proteomes" id="UP001177023">
    <property type="component" value="Unassembled WGS sequence"/>
</dbReference>
<accession>A0AA36DA08</accession>